<dbReference type="Proteomes" id="UP000177871">
    <property type="component" value="Unassembled WGS sequence"/>
</dbReference>
<name>A0A1F6A1F6_9BACT</name>
<proteinExistence type="predicted"/>
<gene>
    <name evidence="2" type="ORF">A2721_01825</name>
</gene>
<evidence type="ECO:0000256" key="1">
    <source>
        <dbReference type="SAM" id="MobiDB-lite"/>
    </source>
</evidence>
<protein>
    <submittedName>
        <fullName evidence="2">Uncharacterized protein</fullName>
    </submittedName>
</protein>
<organism evidence="2 3">
    <name type="scientific">Candidatus Gottesmanbacteria bacterium RIFCSPHIGHO2_01_FULL_47_48</name>
    <dbReference type="NCBI Taxonomy" id="1798381"/>
    <lineage>
        <taxon>Bacteria</taxon>
        <taxon>Candidatus Gottesmaniibacteriota</taxon>
    </lineage>
</organism>
<feature type="compositionally biased region" description="Basic residues" evidence="1">
    <location>
        <begin position="113"/>
        <end position="124"/>
    </location>
</feature>
<comment type="caution">
    <text evidence="2">The sequence shown here is derived from an EMBL/GenBank/DDBJ whole genome shotgun (WGS) entry which is preliminary data.</text>
</comment>
<dbReference type="EMBL" id="MFJK01000014">
    <property type="protein sequence ID" value="OGG18506.1"/>
    <property type="molecule type" value="Genomic_DNA"/>
</dbReference>
<sequence length="124" mass="14054">MAKKEQLAGRLTIHTDGSQELVVTDAALDAFAFLAGYEGEPPEIGKKLKAIHEREGQKRYQELFSSYALGINFLKEHKGGFSTDDLLELTATQSCLRSHSRFNHRSQGQFSGRKTRKPRQILYR</sequence>
<evidence type="ECO:0000313" key="3">
    <source>
        <dbReference type="Proteomes" id="UP000177871"/>
    </source>
</evidence>
<reference evidence="2 3" key="1">
    <citation type="journal article" date="2016" name="Nat. Commun.">
        <title>Thousands of microbial genomes shed light on interconnected biogeochemical processes in an aquifer system.</title>
        <authorList>
            <person name="Anantharaman K."/>
            <person name="Brown C.T."/>
            <person name="Hug L.A."/>
            <person name="Sharon I."/>
            <person name="Castelle C.J."/>
            <person name="Probst A.J."/>
            <person name="Thomas B.C."/>
            <person name="Singh A."/>
            <person name="Wilkins M.J."/>
            <person name="Karaoz U."/>
            <person name="Brodie E.L."/>
            <person name="Williams K.H."/>
            <person name="Hubbard S.S."/>
            <person name="Banfield J.F."/>
        </authorList>
    </citation>
    <scope>NUCLEOTIDE SEQUENCE [LARGE SCALE GENOMIC DNA]</scope>
</reference>
<dbReference type="AlphaFoldDB" id="A0A1F6A1F6"/>
<dbReference type="STRING" id="1798381.A2721_01825"/>
<feature type="region of interest" description="Disordered" evidence="1">
    <location>
        <begin position="100"/>
        <end position="124"/>
    </location>
</feature>
<evidence type="ECO:0000313" key="2">
    <source>
        <dbReference type="EMBL" id="OGG18506.1"/>
    </source>
</evidence>
<accession>A0A1F6A1F6</accession>